<dbReference type="EMBL" id="SZYE01000008">
    <property type="protein sequence ID" value="TKR27024.1"/>
    <property type="molecule type" value="Genomic_DNA"/>
</dbReference>
<comment type="caution">
    <text evidence="8">The sequence shown here is derived from an EMBL/GenBank/DDBJ whole genome shotgun (WGS) entry which is preliminary data.</text>
</comment>
<feature type="transmembrane region" description="Helical" evidence="7">
    <location>
        <begin position="165"/>
        <end position="182"/>
    </location>
</feature>
<name>A0A7Z8K1G1_9CELL</name>
<protein>
    <submittedName>
        <fullName evidence="8">Flippase-like domain-containing protein</fullName>
    </submittedName>
</protein>
<sequence length="851" mass="88949">MPDASTSAPAASGRPDGPAAGERSQAGLDGLGRPQVLDTPAVRVHHPSDLLGVVLSLVGAVAVMALATYAHNTTSGVAEDVQGFASLLRQILVVPVALLETVVTYLVPVAVLAELAVRRLGRQMVEASVAAIVAVLASAGVAWLVEHLGSDQLVAGLSVRLNGQLTLSIPEYIALIAGLLTATGPRTRRRTVSWSWNLVWVAVGVMVITAGTSLPGVAIALLIGRAAGLAVRYVSGVRSERAYGASLVAGVRRAGWRPQVLVRVPDEDDDPAEVGPRPGGDAAPDATPGSAGARAAVRYADHRAYGMVTEDGRELDVLVLDGDRQVIGFLSRLWRSLRLRGLDGRSVVSLRQAAERAALLSFTASAAGVRTPALRGIAEADSSMLLVQDPVPAATSLAELDPEVITDDVLRAIWGQLGTAHEAGLAHRALTSDVILVADGPDDPTVWLVGWDQGDVASSELAQRMDRTQMVALLALRVGPARALESAVAVLPEGDIAAIGPLLQTITLPRRTREELRAHKEVLAELRSALVARLPEADVEPVQLIRFGARTVLTILLTTAAVIILLTSINLQTILDALSTTDWRLSVLAFLLGMATLFGAALSLVAFSPVKLSLWRASVAQSASTFVALAAPAGIGPAAINLRLLTRRGTSASLATATVALVQVSHFVVTLPMLLVLSVASGTNQLERFTVSPTVIVVIGVLAAAVGAALLVPKVRQWVAAKTLPTVQQTWPRLIEVVGQPFRLGVGLAGNLITTFGYILAFEVCLLAFNQHLSLVQVAIVYLAGNTAGSIAPTPGGIGTTEIALAGALTVVGVNPGVATSVAVLFRVLTYWLRIPVGWAAMRYMQRVGEL</sequence>
<dbReference type="Proteomes" id="UP000308121">
    <property type="component" value="Unassembled WGS sequence"/>
</dbReference>
<feature type="transmembrane region" description="Helical" evidence="7">
    <location>
        <begin position="125"/>
        <end position="145"/>
    </location>
</feature>
<evidence type="ECO:0000256" key="3">
    <source>
        <dbReference type="ARBA" id="ARBA00022692"/>
    </source>
</evidence>
<dbReference type="InterPro" id="IPR022791">
    <property type="entry name" value="L-PG_synthase/AglD"/>
</dbReference>
<organism evidence="8 9">
    <name type="scientific">Cellulomonas hominis</name>
    <dbReference type="NCBI Taxonomy" id="156981"/>
    <lineage>
        <taxon>Bacteria</taxon>
        <taxon>Bacillati</taxon>
        <taxon>Actinomycetota</taxon>
        <taxon>Actinomycetes</taxon>
        <taxon>Micrococcales</taxon>
        <taxon>Cellulomonadaceae</taxon>
        <taxon>Cellulomonas</taxon>
    </lineage>
</organism>
<feature type="transmembrane region" description="Helical" evidence="7">
    <location>
        <begin position="587"/>
        <end position="607"/>
    </location>
</feature>
<feature type="transmembrane region" description="Helical" evidence="7">
    <location>
        <begin position="194"/>
        <end position="211"/>
    </location>
</feature>
<evidence type="ECO:0000256" key="7">
    <source>
        <dbReference type="SAM" id="Phobius"/>
    </source>
</evidence>
<dbReference type="PANTHER" id="PTHR39087:SF2">
    <property type="entry name" value="UPF0104 MEMBRANE PROTEIN MJ1595"/>
    <property type="match status" value="1"/>
</dbReference>
<dbReference type="GO" id="GO:0005886">
    <property type="term" value="C:plasma membrane"/>
    <property type="evidence" value="ECO:0007669"/>
    <property type="project" value="UniProtKB-SubCell"/>
</dbReference>
<evidence type="ECO:0000313" key="9">
    <source>
        <dbReference type="Proteomes" id="UP000308121"/>
    </source>
</evidence>
<dbReference type="PANTHER" id="PTHR39087">
    <property type="entry name" value="UPF0104 MEMBRANE PROTEIN MJ1595"/>
    <property type="match status" value="1"/>
</dbReference>
<gene>
    <name evidence="8" type="ORF">FA014_02435</name>
</gene>
<feature type="transmembrane region" description="Helical" evidence="7">
    <location>
        <begin position="552"/>
        <end position="575"/>
    </location>
</feature>
<dbReference type="NCBIfam" id="TIGR00374">
    <property type="entry name" value="flippase-like domain"/>
    <property type="match status" value="1"/>
</dbReference>
<keyword evidence="4 7" id="KW-1133">Transmembrane helix</keyword>
<reference evidence="8 9" key="1">
    <citation type="submission" date="2019-05" db="EMBL/GenBank/DDBJ databases">
        <title>Genome sequence of Cellulomonas hominis strain CS1.</title>
        <authorList>
            <person name="Belmont J."/>
            <person name="Maclea K.S."/>
        </authorList>
    </citation>
    <scope>NUCLEOTIDE SEQUENCE [LARGE SCALE GENOMIC DNA]</scope>
    <source>
        <strain evidence="8 9">CS1</strain>
    </source>
</reference>
<dbReference type="Pfam" id="PF03706">
    <property type="entry name" value="LPG_synthase_TM"/>
    <property type="match status" value="1"/>
</dbReference>
<feature type="transmembrane region" description="Helical" evidence="7">
    <location>
        <begin position="50"/>
        <end position="71"/>
    </location>
</feature>
<evidence type="ECO:0000256" key="6">
    <source>
        <dbReference type="SAM" id="MobiDB-lite"/>
    </source>
</evidence>
<dbReference type="AlphaFoldDB" id="A0A7Z8K1G1"/>
<feature type="region of interest" description="Disordered" evidence="6">
    <location>
        <begin position="1"/>
        <end position="30"/>
    </location>
</feature>
<accession>A0A7Z8K1G1</accession>
<proteinExistence type="predicted"/>
<keyword evidence="5 7" id="KW-0472">Membrane</keyword>
<evidence type="ECO:0000256" key="1">
    <source>
        <dbReference type="ARBA" id="ARBA00004651"/>
    </source>
</evidence>
<feature type="transmembrane region" description="Helical" evidence="7">
    <location>
        <begin position="742"/>
        <end position="761"/>
    </location>
</feature>
<feature type="transmembrane region" description="Helical" evidence="7">
    <location>
        <begin position="652"/>
        <end position="677"/>
    </location>
</feature>
<evidence type="ECO:0000256" key="2">
    <source>
        <dbReference type="ARBA" id="ARBA00022475"/>
    </source>
</evidence>
<keyword evidence="3 7" id="KW-0812">Transmembrane</keyword>
<evidence type="ECO:0000256" key="4">
    <source>
        <dbReference type="ARBA" id="ARBA00022989"/>
    </source>
</evidence>
<feature type="transmembrane region" description="Helical" evidence="7">
    <location>
        <begin position="689"/>
        <end position="712"/>
    </location>
</feature>
<comment type="subcellular location">
    <subcellularLocation>
        <location evidence="1">Cell membrane</location>
        <topology evidence="1">Multi-pass membrane protein</topology>
    </subcellularLocation>
</comment>
<keyword evidence="2" id="KW-1003">Cell membrane</keyword>
<dbReference type="RefSeq" id="WP_154728122.1">
    <property type="nucleotide sequence ID" value="NZ_SZYE01000008.1"/>
</dbReference>
<feature type="transmembrane region" description="Helical" evidence="7">
    <location>
        <begin position="803"/>
        <end position="826"/>
    </location>
</feature>
<evidence type="ECO:0000313" key="8">
    <source>
        <dbReference type="EMBL" id="TKR27024.1"/>
    </source>
</evidence>
<feature type="transmembrane region" description="Helical" evidence="7">
    <location>
        <begin position="619"/>
        <end position="640"/>
    </location>
</feature>
<feature type="region of interest" description="Disordered" evidence="6">
    <location>
        <begin position="265"/>
        <end position="291"/>
    </location>
</feature>
<evidence type="ECO:0000256" key="5">
    <source>
        <dbReference type="ARBA" id="ARBA00023136"/>
    </source>
</evidence>
<feature type="transmembrane region" description="Helical" evidence="7">
    <location>
        <begin position="91"/>
        <end position="113"/>
    </location>
</feature>
<dbReference type="OrthoDB" id="5242664at2"/>